<keyword evidence="4" id="KW-0812">Transmembrane</keyword>
<dbReference type="InterPro" id="IPR003660">
    <property type="entry name" value="HAMP_dom"/>
</dbReference>
<dbReference type="InterPro" id="IPR033462">
    <property type="entry name" value="Cache_3-Cache_2"/>
</dbReference>
<keyword evidence="4" id="KW-0472">Membrane</keyword>
<keyword evidence="1 3" id="KW-0807">Transducer</keyword>
<gene>
    <name evidence="7" type="ordered locus">Desor_0648</name>
</gene>
<evidence type="ECO:0000256" key="3">
    <source>
        <dbReference type="PROSITE-ProRule" id="PRU00284"/>
    </source>
</evidence>
<dbReference type="PATRIC" id="fig|768706.3.peg.614"/>
<evidence type="ECO:0000256" key="1">
    <source>
        <dbReference type="ARBA" id="ARBA00023224"/>
    </source>
</evidence>
<dbReference type="KEGG" id="dor:Desor_0648"/>
<evidence type="ECO:0000256" key="2">
    <source>
        <dbReference type="ARBA" id="ARBA00029447"/>
    </source>
</evidence>
<dbReference type="Pfam" id="PF17201">
    <property type="entry name" value="Cache_3-Cache_2"/>
    <property type="match status" value="1"/>
</dbReference>
<dbReference type="Gene3D" id="3.30.450.20">
    <property type="entry name" value="PAS domain"/>
    <property type="match status" value="1"/>
</dbReference>
<dbReference type="PROSITE" id="PS50111">
    <property type="entry name" value="CHEMOTAXIS_TRANSDUC_2"/>
    <property type="match status" value="1"/>
</dbReference>
<dbReference type="CDD" id="cd06225">
    <property type="entry name" value="HAMP"/>
    <property type="match status" value="1"/>
</dbReference>
<evidence type="ECO:0000259" key="6">
    <source>
        <dbReference type="PROSITE" id="PS50885"/>
    </source>
</evidence>
<feature type="domain" description="Methyl-accepting transducer" evidence="5">
    <location>
        <begin position="381"/>
        <end position="638"/>
    </location>
</feature>
<dbReference type="EMBL" id="CP003108">
    <property type="protein sequence ID" value="AET66341.1"/>
    <property type="molecule type" value="Genomic_DNA"/>
</dbReference>
<dbReference type="GO" id="GO:0007165">
    <property type="term" value="P:signal transduction"/>
    <property type="evidence" value="ECO:0007669"/>
    <property type="project" value="UniProtKB-KW"/>
</dbReference>
<evidence type="ECO:0000256" key="4">
    <source>
        <dbReference type="SAM" id="Phobius"/>
    </source>
</evidence>
<dbReference type="InterPro" id="IPR004089">
    <property type="entry name" value="MCPsignal_dom"/>
</dbReference>
<name>G7W5B3_DESOD</name>
<evidence type="ECO:0000259" key="5">
    <source>
        <dbReference type="PROSITE" id="PS50111"/>
    </source>
</evidence>
<feature type="domain" description="HAMP" evidence="6">
    <location>
        <begin position="310"/>
        <end position="362"/>
    </location>
</feature>
<keyword evidence="8" id="KW-1185">Reference proteome</keyword>
<feature type="transmembrane region" description="Helical" evidence="4">
    <location>
        <begin position="7"/>
        <end position="28"/>
    </location>
</feature>
<dbReference type="OrthoDB" id="243053at2"/>
<dbReference type="CDD" id="cd12912">
    <property type="entry name" value="PDC2_MCP_like"/>
    <property type="match status" value="1"/>
</dbReference>
<evidence type="ECO:0000313" key="8">
    <source>
        <dbReference type="Proteomes" id="UP000006346"/>
    </source>
</evidence>
<organism evidence="7 8">
    <name type="scientific">Desulfosporosinus orientis (strain ATCC 19365 / DSM 765 / NCIMB 8382 / VKM B-1628 / Singapore I)</name>
    <name type="common">Desulfotomaculum orientis</name>
    <dbReference type="NCBI Taxonomy" id="768706"/>
    <lineage>
        <taxon>Bacteria</taxon>
        <taxon>Bacillati</taxon>
        <taxon>Bacillota</taxon>
        <taxon>Clostridia</taxon>
        <taxon>Eubacteriales</taxon>
        <taxon>Desulfitobacteriaceae</taxon>
        <taxon>Desulfosporosinus</taxon>
    </lineage>
</organism>
<dbReference type="SMART" id="SM00283">
    <property type="entry name" value="MA"/>
    <property type="match status" value="1"/>
</dbReference>
<dbReference type="AlphaFoldDB" id="G7W5B3"/>
<dbReference type="HOGENOM" id="CLU_000445_107_19_9"/>
<keyword evidence="4" id="KW-1133">Transmembrane helix</keyword>
<dbReference type="PANTHER" id="PTHR32089">
    <property type="entry name" value="METHYL-ACCEPTING CHEMOTAXIS PROTEIN MCPB"/>
    <property type="match status" value="1"/>
</dbReference>
<comment type="similarity">
    <text evidence="2">Belongs to the methyl-accepting chemotaxis (MCP) protein family.</text>
</comment>
<dbReference type="PROSITE" id="PS50885">
    <property type="entry name" value="HAMP"/>
    <property type="match status" value="1"/>
</dbReference>
<dbReference type="Gene3D" id="1.10.287.950">
    <property type="entry name" value="Methyl-accepting chemotaxis protein"/>
    <property type="match status" value="1"/>
</dbReference>
<dbReference type="GO" id="GO:0016020">
    <property type="term" value="C:membrane"/>
    <property type="evidence" value="ECO:0007669"/>
    <property type="project" value="InterPro"/>
</dbReference>
<dbReference type="Pfam" id="PF00015">
    <property type="entry name" value="MCPsignal"/>
    <property type="match status" value="1"/>
</dbReference>
<protein>
    <submittedName>
        <fullName evidence="7">Methyl-accepting chemotaxis protein</fullName>
    </submittedName>
</protein>
<dbReference type="SMART" id="SM00304">
    <property type="entry name" value="HAMP"/>
    <property type="match status" value="1"/>
</dbReference>
<dbReference type="eggNOG" id="COG0840">
    <property type="taxonomic scope" value="Bacteria"/>
</dbReference>
<sequence>MNLRTKILSILGTVLILAISGVGLYAYISSKTIATELGLSQSLGQLNSLTESINDQMGIMDITRKALDEKNISIAQSVAKLIAADRGVLAPERMAALAKELGVDEIHVTDEKGILRYGNVKDFYGFDFSSSEQTKPFLKILSDKTLTIAQEPAYRGADNTLFQYIGVARVDQPGIVQIGLSPKAIQELMSKMSLQSLIENIHVGQTGYAYIIGKDGKIIAHPNQKQIGLDLTKFDWGTEILKKGEGELTYTYEGVEKYARFQKNGENTIVVTYPTQDIYGGVNKLKTNIAIILLAALLLTVFAVYQLIKRQVIQPLDKLSKAMDQAGKGDLGVLLEVNSKDEIGIIVNSFNQMVQNMKGLVTGIKDTVSKFETTLSEIATFSEEVGASSGEVAKTIQEIAAGASVQAEEAAKCVEVTNVLAEKIVGAQNKSKITLDSTQTMGVNNQSGIRSLQTLNDKFKQNIDATLDVGQGIEALAIKSKSIESIILTINSIAEQTNLLALNAAIEAARAGEAGKGFAVVSEEIRKLAEGSAAATKEIQSIILDMTSIVTSVNDRMNYADQILHEANNSLEETSIAFNSIHSSVEDVETQIEFLNKDIEEMSMTKSKVLNSIENISAITEESVAATEETSAASEEQTATIQEVVSSIQILNSTINDLTDSVKQFNF</sequence>
<evidence type="ECO:0000313" key="7">
    <source>
        <dbReference type="EMBL" id="AET66341.1"/>
    </source>
</evidence>
<dbReference type="PANTHER" id="PTHR32089:SF112">
    <property type="entry name" value="LYSOZYME-LIKE PROTEIN-RELATED"/>
    <property type="match status" value="1"/>
</dbReference>
<reference evidence="8" key="1">
    <citation type="submission" date="2011-11" db="EMBL/GenBank/DDBJ databases">
        <title>Complete sequence of Desulfosporosinus orientis DSM 765.</title>
        <authorList>
            <person name="Lucas S."/>
            <person name="Han J."/>
            <person name="Lapidus A."/>
            <person name="Cheng J.-F."/>
            <person name="Goodwin L."/>
            <person name="Pitluck S."/>
            <person name="Peters L."/>
            <person name="Ovchinnikova G."/>
            <person name="Teshima H."/>
            <person name="Detter J.C."/>
            <person name="Han C."/>
            <person name="Tapia R."/>
            <person name="Land M."/>
            <person name="Hauser L."/>
            <person name="Kyrpides N."/>
            <person name="Ivanova N."/>
            <person name="Pagani I."/>
            <person name="Pester M."/>
            <person name="Spring S."/>
            <person name="Ollivier B."/>
            <person name="Rattei T."/>
            <person name="Klenk H.-P."/>
            <person name="Wagner M."/>
            <person name="Loy A."/>
            <person name="Woyke T."/>
        </authorList>
    </citation>
    <scope>NUCLEOTIDE SEQUENCE [LARGE SCALE GENOMIC DNA]</scope>
    <source>
        <strain evidence="8">ATCC 19365 / DSM 765 / NCIMB 8382 / VKM B-1628</strain>
    </source>
</reference>
<accession>G7W5B3</accession>
<dbReference type="SUPFAM" id="SSF58104">
    <property type="entry name" value="Methyl-accepting chemotaxis protein (MCP) signaling domain"/>
    <property type="match status" value="1"/>
</dbReference>
<dbReference type="Proteomes" id="UP000006346">
    <property type="component" value="Chromosome"/>
</dbReference>
<dbReference type="RefSeq" id="WP_014183166.1">
    <property type="nucleotide sequence ID" value="NC_016584.1"/>
</dbReference>
<reference evidence="7 8" key="2">
    <citation type="journal article" date="2012" name="J. Bacteriol.">
        <title>Complete genome sequences of Desulfosporosinus orientis DSM765T, Desulfosporosinus youngiae DSM17734T, Desulfosporosinus meridiei DSM13257T, and Desulfosporosinus acidiphilus DSM22704T.</title>
        <authorList>
            <person name="Pester M."/>
            <person name="Brambilla E."/>
            <person name="Alazard D."/>
            <person name="Rattei T."/>
            <person name="Weinmaier T."/>
            <person name="Han J."/>
            <person name="Lucas S."/>
            <person name="Lapidus A."/>
            <person name="Cheng J.F."/>
            <person name="Goodwin L."/>
            <person name="Pitluck S."/>
            <person name="Peters L."/>
            <person name="Ovchinnikova G."/>
            <person name="Teshima H."/>
            <person name="Detter J.C."/>
            <person name="Han C.S."/>
            <person name="Tapia R."/>
            <person name="Land M.L."/>
            <person name="Hauser L."/>
            <person name="Kyrpides N.C."/>
            <person name="Ivanova N.N."/>
            <person name="Pagani I."/>
            <person name="Huntmann M."/>
            <person name="Wei C.L."/>
            <person name="Davenport K.W."/>
            <person name="Daligault H."/>
            <person name="Chain P.S."/>
            <person name="Chen A."/>
            <person name="Mavromatis K."/>
            <person name="Markowitz V."/>
            <person name="Szeto E."/>
            <person name="Mikhailova N."/>
            <person name="Pati A."/>
            <person name="Wagner M."/>
            <person name="Woyke T."/>
            <person name="Ollivier B."/>
            <person name="Klenk H.P."/>
            <person name="Spring S."/>
            <person name="Loy A."/>
        </authorList>
    </citation>
    <scope>NUCLEOTIDE SEQUENCE [LARGE SCALE GENOMIC DNA]</scope>
    <source>
        <strain evidence="8">ATCC 19365 / DSM 765 / NCIMB 8382 / VKM B-1628</strain>
    </source>
</reference>
<dbReference type="STRING" id="768706.Desor_0648"/>
<proteinExistence type="inferred from homology"/>
<dbReference type="Pfam" id="PF00672">
    <property type="entry name" value="HAMP"/>
    <property type="match status" value="1"/>
</dbReference>